<name>A0A0C9VQ95_SPHS4</name>
<keyword evidence="3" id="KW-1185">Reference proteome</keyword>
<dbReference type="AlphaFoldDB" id="A0A0C9VQ95"/>
<dbReference type="InterPro" id="IPR041457">
    <property type="entry name" value="CxC2_KDZ-assoc"/>
</dbReference>
<evidence type="ECO:0000259" key="1">
    <source>
        <dbReference type="Pfam" id="PF18803"/>
    </source>
</evidence>
<organism evidence="2 3">
    <name type="scientific">Sphaerobolus stellatus (strain SS14)</name>
    <dbReference type="NCBI Taxonomy" id="990650"/>
    <lineage>
        <taxon>Eukaryota</taxon>
        <taxon>Fungi</taxon>
        <taxon>Dikarya</taxon>
        <taxon>Basidiomycota</taxon>
        <taxon>Agaricomycotina</taxon>
        <taxon>Agaricomycetes</taxon>
        <taxon>Phallomycetidae</taxon>
        <taxon>Geastrales</taxon>
        <taxon>Sphaerobolaceae</taxon>
        <taxon>Sphaerobolus</taxon>
    </lineage>
</organism>
<protein>
    <recommendedName>
        <fullName evidence="1">CxC2-like cysteine cluster KDZ transposase-associated domain-containing protein</fullName>
    </recommendedName>
</protein>
<evidence type="ECO:0000313" key="2">
    <source>
        <dbReference type="EMBL" id="KIJ40051.1"/>
    </source>
</evidence>
<reference evidence="2 3" key="1">
    <citation type="submission" date="2014-06" db="EMBL/GenBank/DDBJ databases">
        <title>Evolutionary Origins and Diversification of the Mycorrhizal Mutualists.</title>
        <authorList>
            <consortium name="DOE Joint Genome Institute"/>
            <consortium name="Mycorrhizal Genomics Consortium"/>
            <person name="Kohler A."/>
            <person name="Kuo A."/>
            <person name="Nagy L.G."/>
            <person name="Floudas D."/>
            <person name="Copeland A."/>
            <person name="Barry K.W."/>
            <person name="Cichocki N."/>
            <person name="Veneault-Fourrey C."/>
            <person name="LaButti K."/>
            <person name="Lindquist E.A."/>
            <person name="Lipzen A."/>
            <person name="Lundell T."/>
            <person name="Morin E."/>
            <person name="Murat C."/>
            <person name="Riley R."/>
            <person name="Ohm R."/>
            <person name="Sun H."/>
            <person name="Tunlid A."/>
            <person name="Henrissat B."/>
            <person name="Grigoriev I.V."/>
            <person name="Hibbett D.S."/>
            <person name="Martin F."/>
        </authorList>
    </citation>
    <scope>NUCLEOTIDE SEQUENCE [LARGE SCALE GENOMIC DNA]</scope>
    <source>
        <strain evidence="2 3">SS14</strain>
    </source>
</reference>
<dbReference type="HOGENOM" id="CLU_003703_1_0_1"/>
<gene>
    <name evidence="2" type="ORF">M422DRAFT_81245</name>
</gene>
<feature type="domain" description="CxC2-like cysteine cluster KDZ transposase-associated" evidence="1">
    <location>
        <begin position="37"/>
        <end position="99"/>
    </location>
</feature>
<sequence length="164" mass="19173">VYDCVDCDAMGYYCQECIIERHQHLPFHRIEEWDGNCLRRTSLAELAEQLFARKWFPATILRPRTAFTFRVLKLFHLLNHIARTSPWDFAGTMHRVTDHVCTTEVTDIYKTFKHVQRQWRVVRAWKRGGVQDPKLIREPGSLVLGCVSCPIPGVNLDAGWEKHP</sequence>
<dbReference type="EMBL" id="KN837147">
    <property type="protein sequence ID" value="KIJ40051.1"/>
    <property type="molecule type" value="Genomic_DNA"/>
</dbReference>
<feature type="non-terminal residue" evidence="2">
    <location>
        <position position="164"/>
    </location>
</feature>
<dbReference type="Proteomes" id="UP000054279">
    <property type="component" value="Unassembled WGS sequence"/>
</dbReference>
<dbReference type="Pfam" id="PF18803">
    <property type="entry name" value="CxC2"/>
    <property type="match status" value="1"/>
</dbReference>
<accession>A0A0C9VQ95</accession>
<feature type="non-terminal residue" evidence="2">
    <location>
        <position position="1"/>
    </location>
</feature>
<evidence type="ECO:0000313" key="3">
    <source>
        <dbReference type="Proteomes" id="UP000054279"/>
    </source>
</evidence>
<proteinExistence type="predicted"/>
<dbReference type="OrthoDB" id="3004525at2759"/>